<feature type="region of interest" description="Disordered" evidence="1">
    <location>
        <begin position="46"/>
        <end position="66"/>
    </location>
</feature>
<dbReference type="InterPro" id="IPR011105">
    <property type="entry name" value="Cell_wall_hydrolase_SleB"/>
</dbReference>
<dbReference type="InterPro" id="IPR042047">
    <property type="entry name" value="SleB_dom1"/>
</dbReference>
<protein>
    <submittedName>
        <fullName evidence="4">Cell wall hydrolase</fullName>
    </submittedName>
</protein>
<feature type="domain" description="Cell wall hydrolase SleB" evidence="3">
    <location>
        <begin position="208"/>
        <end position="309"/>
    </location>
</feature>
<keyword evidence="2" id="KW-0732">Signal</keyword>
<evidence type="ECO:0000313" key="5">
    <source>
        <dbReference type="Proteomes" id="UP000824001"/>
    </source>
</evidence>
<gene>
    <name evidence="4" type="ORF">IAC18_00975</name>
</gene>
<feature type="signal peptide" evidence="2">
    <location>
        <begin position="1"/>
        <end position="28"/>
    </location>
</feature>
<evidence type="ECO:0000256" key="1">
    <source>
        <dbReference type="SAM" id="MobiDB-lite"/>
    </source>
</evidence>
<organism evidence="4 5">
    <name type="scientific">Candidatus Scatomorpha merdipullorum</name>
    <dbReference type="NCBI Taxonomy" id="2840927"/>
    <lineage>
        <taxon>Bacteria</taxon>
        <taxon>Bacillati</taxon>
        <taxon>Bacillota</taxon>
        <taxon>Clostridia</taxon>
        <taxon>Eubacteriales</taxon>
        <taxon>Candidatus Scatomorpha</taxon>
    </lineage>
</organism>
<dbReference type="Proteomes" id="UP000824001">
    <property type="component" value="Unassembled WGS sequence"/>
</dbReference>
<keyword evidence="4" id="KW-0378">Hydrolase</keyword>
<sequence>MIRKNKLHMTLLLCAAVLCVAANGSVVAQYEEPEASAPAEMVEAEADGPDAGTGLPEDMETGRDGEEDAARDNYVPLYINGALHSECLVIDGVSRMSLGRFATLAGLSFDGFSIGGLTPQLAESGEYAVVNGRYFYLPDGLYELGGELLWPLSAVAKIFGCSVSWDAASGSVNLDLTDIEPLESGETYYDEQDVYWLSRIIYAESGNQPLAGQIGVGNVVLNRVESELFPDSVFEVIFDRSYGVQFSPVENGTIYAQPDEEAVAAARLCLEGYNTAGGSLYFVNPDIGAGYWFAANLIFVTSIGDHDFYA</sequence>
<name>A0A9D1JUD0_9FIRM</name>
<reference evidence="4" key="2">
    <citation type="journal article" date="2021" name="PeerJ">
        <title>Extensive microbial diversity within the chicken gut microbiome revealed by metagenomics and culture.</title>
        <authorList>
            <person name="Gilroy R."/>
            <person name="Ravi A."/>
            <person name="Getino M."/>
            <person name="Pursley I."/>
            <person name="Horton D.L."/>
            <person name="Alikhan N.F."/>
            <person name="Baker D."/>
            <person name="Gharbi K."/>
            <person name="Hall N."/>
            <person name="Watson M."/>
            <person name="Adriaenssens E.M."/>
            <person name="Foster-Nyarko E."/>
            <person name="Jarju S."/>
            <person name="Secka A."/>
            <person name="Antonio M."/>
            <person name="Oren A."/>
            <person name="Chaudhuri R.R."/>
            <person name="La Ragione R."/>
            <person name="Hildebrand F."/>
            <person name="Pallen M.J."/>
        </authorList>
    </citation>
    <scope>NUCLEOTIDE SEQUENCE</scope>
    <source>
        <strain evidence="4">ChiHjej10B9-9673</strain>
    </source>
</reference>
<comment type="caution">
    <text evidence="4">The sequence shown here is derived from an EMBL/GenBank/DDBJ whole genome shotgun (WGS) entry which is preliminary data.</text>
</comment>
<evidence type="ECO:0000259" key="3">
    <source>
        <dbReference type="Pfam" id="PF07486"/>
    </source>
</evidence>
<dbReference type="Gene3D" id="1.10.10.2520">
    <property type="entry name" value="Cell wall hydrolase SleB, domain 1"/>
    <property type="match status" value="1"/>
</dbReference>
<dbReference type="GO" id="GO:0016787">
    <property type="term" value="F:hydrolase activity"/>
    <property type="evidence" value="ECO:0007669"/>
    <property type="project" value="UniProtKB-KW"/>
</dbReference>
<evidence type="ECO:0000256" key="2">
    <source>
        <dbReference type="SAM" id="SignalP"/>
    </source>
</evidence>
<dbReference type="EMBL" id="DVJK01000028">
    <property type="protein sequence ID" value="HIS66111.1"/>
    <property type="molecule type" value="Genomic_DNA"/>
</dbReference>
<evidence type="ECO:0000313" key="4">
    <source>
        <dbReference type="EMBL" id="HIS66111.1"/>
    </source>
</evidence>
<reference evidence="4" key="1">
    <citation type="submission" date="2020-10" db="EMBL/GenBank/DDBJ databases">
        <authorList>
            <person name="Gilroy R."/>
        </authorList>
    </citation>
    <scope>NUCLEOTIDE SEQUENCE</scope>
    <source>
        <strain evidence="4">ChiHjej10B9-9673</strain>
    </source>
</reference>
<dbReference type="Pfam" id="PF07486">
    <property type="entry name" value="Hydrolase_2"/>
    <property type="match status" value="1"/>
</dbReference>
<accession>A0A9D1JUD0</accession>
<proteinExistence type="predicted"/>
<dbReference type="AlphaFoldDB" id="A0A9D1JUD0"/>
<feature type="chain" id="PRO_5039699698" evidence="2">
    <location>
        <begin position="29"/>
        <end position="310"/>
    </location>
</feature>